<dbReference type="Proteomes" id="UP000798662">
    <property type="component" value="Chromosome 1"/>
</dbReference>
<comment type="caution">
    <text evidence="1">The sequence shown here is derived from an EMBL/GenBank/DDBJ whole genome shotgun (WGS) entry which is preliminary data.</text>
</comment>
<evidence type="ECO:0000313" key="1">
    <source>
        <dbReference type="EMBL" id="KAK1861385.1"/>
    </source>
</evidence>
<accession>A0ACC3BU25</accession>
<organism evidence="1 2">
    <name type="scientific">Pyropia yezoensis</name>
    <name type="common">Susabi-nori</name>
    <name type="synonym">Porphyra yezoensis</name>
    <dbReference type="NCBI Taxonomy" id="2788"/>
    <lineage>
        <taxon>Eukaryota</taxon>
        <taxon>Rhodophyta</taxon>
        <taxon>Bangiophyceae</taxon>
        <taxon>Bangiales</taxon>
        <taxon>Bangiaceae</taxon>
        <taxon>Pyropia</taxon>
    </lineage>
</organism>
<sequence>MTTCQPCIWLWGGEVDRGLTAAVGRGDAARPHGLSRSPISSAATTAATSVALKSQVAAPAAAWAATPAATVANPAEAVARRSALAPATPQSVAVSALM</sequence>
<evidence type="ECO:0000313" key="2">
    <source>
        <dbReference type="Proteomes" id="UP000798662"/>
    </source>
</evidence>
<protein>
    <submittedName>
        <fullName evidence="1">Uncharacterized protein</fullName>
    </submittedName>
</protein>
<dbReference type="EMBL" id="CM020618">
    <property type="protein sequence ID" value="KAK1861385.1"/>
    <property type="molecule type" value="Genomic_DNA"/>
</dbReference>
<proteinExistence type="predicted"/>
<name>A0ACC3BU25_PYRYE</name>
<gene>
    <name evidence="1" type="ORF">I4F81_003969</name>
</gene>
<keyword evidence="2" id="KW-1185">Reference proteome</keyword>
<reference evidence="1" key="1">
    <citation type="submission" date="2019-11" db="EMBL/GenBank/DDBJ databases">
        <title>Nori genome reveals adaptations in red seaweeds to the harsh intertidal environment.</title>
        <authorList>
            <person name="Wang D."/>
            <person name="Mao Y."/>
        </authorList>
    </citation>
    <scope>NUCLEOTIDE SEQUENCE</scope>
    <source>
        <tissue evidence="1">Gametophyte</tissue>
    </source>
</reference>